<proteinExistence type="predicted"/>
<keyword evidence="2 5" id="KW-0812">Transmembrane</keyword>
<dbReference type="Pfam" id="PF10242">
    <property type="entry name" value="L_HMGIC_fpl"/>
    <property type="match status" value="1"/>
</dbReference>
<evidence type="ECO:0000256" key="5">
    <source>
        <dbReference type="SAM" id="Phobius"/>
    </source>
</evidence>
<keyword evidence="6" id="KW-0732">Signal</keyword>
<feature type="transmembrane region" description="Helical" evidence="5">
    <location>
        <begin position="111"/>
        <end position="135"/>
    </location>
</feature>
<comment type="subcellular location">
    <subcellularLocation>
        <location evidence="1">Membrane</location>
        <topology evidence="1">Multi-pass membrane protein</topology>
    </subcellularLocation>
</comment>
<dbReference type="GeneID" id="110215337"/>
<dbReference type="InParanoid" id="A0A6P5L249"/>
<keyword evidence="4 5" id="KW-0472">Membrane</keyword>
<evidence type="ECO:0000256" key="2">
    <source>
        <dbReference type="ARBA" id="ARBA00022692"/>
    </source>
</evidence>
<reference evidence="8" key="1">
    <citation type="submission" date="2025-08" db="UniProtKB">
        <authorList>
            <consortium name="RefSeq"/>
        </authorList>
    </citation>
    <scope>IDENTIFICATION</scope>
    <source>
        <tissue evidence="8">Spleen</tissue>
    </source>
</reference>
<dbReference type="InterPro" id="IPR019372">
    <property type="entry name" value="LHFPL"/>
</dbReference>
<dbReference type="GO" id="GO:0016020">
    <property type="term" value="C:membrane"/>
    <property type="evidence" value="ECO:0007669"/>
    <property type="project" value="UniProtKB-SubCell"/>
</dbReference>
<keyword evidence="7" id="KW-1185">Reference proteome</keyword>
<feature type="transmembrane region" description="Helical" evidence="5">
    <location>
        <begin position="155"/>
        <end position="176"/>
    </location>
</feature>
<evidence type="ECO:0000256" key="6">
    <source>
        <dbReference type="SAM" id="SignalP"/>
    </source>
</evidence>
<evidence type="ECO:0000256" key="4">
    <source>
        <dbReference type="ARBA" id="ARBA00023136"/>
    </source>
</evidence>
<gene>
    <name evidence="8" type="primary">TMEM211</name>
</gene>
<keyword evidence="3 5" id="KW-1133">Transmembrane helix</keyword>
<dbReference type="FunCoup" id="A0A6P5L249">
    <property type="interactions" value="53"/>
</dbReference>
<feature type="signal peptide" evidence="6">
    <location>
        <begin position="1"/>
        <end position="27"/>
    </location>
</feature>
<dbReference type="KEGG" id="pcw:110215337"/>
<feature type="chain" id="PRO_5028118279" evidence="6">
    <location>
        <begin position="28"/>
        <end position="201"/>
    </location>
</feature>
<evidence type="ECO:0000256" key="1">
    <source>
        <dbReference type="ARBA" id="ARBA00004141"/>
    </source>
</evidence>
<dbReference type="AlphaFoldDB" id="A0A6P5L249"/>
<evidence type="ECO:0000313" key="7">
    <source>
        <dbReference type="Proteomes" id="UP000515140"/>
    </source>
</evidence>
<protein>
    <submittedName>
        <fullName evidence="8">Transmembrane protein 211</fullName>
    </submittedName>
</protein>
<dbReference type="CTD" id="255349"/>
<name>A0A6P5L249_PHACI</name>
<dbReference type="Proteomes" id="UP000515140">
    <property type="component" value="Unplaced"/>
</dbReference>
<feature type="transmembrane region" description="Helical" evidence="5">
    <location>
        <begin position="67"/>
        <end position="91"/>
    </location>
</feature>
<dbReference type="RefSeq" id="XP_020852365.1">
    <property type="nucleotide sequence ID" value="XM_020996706.1"/>
</dbReference>
<dbReference type="PANTHER" id="PTHR12489:SF20">
    <property type="entry name" value="LHFPL TETRASPAN SUBFAMILY MEMBER 7 PROTEIN"/>
    <property type="match status" value="1"/>
</dbReference>
<dbReference type="PROSITE" id="PS51257">
    <property type="entry name" value="PROKAR_LIPOPROTEIN"/>
    <property type="match status" value="1"/>
</dbReference>
<dbReference type="PANTHER" id="PTHR12489">
    <property type="entry name" value="LIPOMA HMGIC FUSION PARTNER-LIKE PROTEIN"/>
    <property type="match status" value="1"/>
</dbReference>
<sequence>MRDYTGSMGSALAFCLVFISACGLVSPAWFQSDRFSFGLFASCSWPVGKAWNQTCVAYRTLEDMPDLAWKASAALLLGGWLLLALQALLLLSWTIFPEDFCPVKGRIPTQYLQVASVITTFLGLLLFPCSLASHVAQNACGPSAVYSSGRCHLGWGYITAILALLFTSFLPIIWRFQGDKTRKKKILYSSITERIACVSNR</sequence>
<evidence type="ECO:0000256" key="3">
    <source>
        <dbReference type="ARBA" id="ARBA00022989"/>
    </source>
</evidence>
<accession>A0A6P5L249</accession>
<evidence type="ECO:0000313" key="8">
    <source>
        <dbReference type="RefSeq" id="XP_020852365.1"/>
    </source>
</evidence>
<organism evidence="7 8">
    <name type="scientific">Phascolarctos cinereus</name>
    <name type="common">Koala</name>
    <dbReference type="NCBI Taxonomy" id="38626"/>
    <lineage>
        <taxon>Eukaryota</taxon>
        <taxon>Metazoa</taxon>
        <taxon>Chordata</taxon>
        <taxon>Craniata</taxon>
        <taxon>Vertebrata</taxon>
        <taxon>Euteleostomi</taxon>
        <taxon>Mammalia</taxon>
        <taxon>Metatheria</taxon>
        <taxon>Diprotodontia</taxon>
        <taxon>Phascolarctidae</taxon>
        <taxon>Phascolarctos</taxon>
    </lineage>
</organism>